<dbReference type="RefSeq" id="WP_163394682.1">
    <property type="nucleotide sequence ID" value="NZ_BMKP01000005.1"/>
</dbReference>
<comment type="caution">
    <text evidence="4">The sequence shown here is derived from an EMBL/GenBank/DDBJ whole genome shotgun (WGS) entry which is preliminary data.</text>
</comment>
<dbReference type="Pfam" id="PF00583">
    <property type="entry name" value="Acetyltransf_1"/>
    <property type="match status" value="1"/>
</dbReference>
<keyword evidence="1" id="KW-0808">Transferase</keyword>
<dbReference type="Gene3D" id="3.40.630.30">
    <property type="match status" value="1"/>
</dbReference>
<dbReference type="PANTHER" id="PTHR43072">
    <property type="entry name" value="N-ACETYLTRANSFERASE"/>
    <property type="match status" value="1"/>
</dbReference>
<proteinExistence type="predicted"/>
<evidence type="ECO:0000256" key="2">
    <source>
        <dbReference type="ARBA" id="ARBA00023315"/>
    </source>
</evidence>
<evidence type="ECO:0000313" key="4">
    <source>
        <dbReference type="EMBL" id="GGF14807.1"/>
    </source>
</evidence>
<dbReference type="CDD" id="cd04301">
    <property type="entry name" value="NAT_SF"/>
    <property type="match status" value="1"/>
</dbReference>
<keyword evidence="5" id="KW-1185">Reference proteome</keyword>
<reference evidence="5" key="1">
    <citation type="journal article" date="2019" name="Int. J. Syst. Evol. Microbiol.">
        <title>The Global Catalogue of Microorganisms (GCM) 10K type strain sequencing project: providing services to taxonomists for standard genome sequencing and annotation.</title>
        <authorList>
            <consortium name="The Broad Institute Genomics Platform"/>
            <consortium name="The Broad Institute Genome Sequencing Center for Infectious Disease"/>
            <person name="Wu L."/>
            <person name="Ma J."/>
        </authorList>
    </citation>
    <scope>NUCLEOTIDE SEQUENCE [LARGE SCALE GENOMIC DNA]</scope>
    <source>
        <strain evidence="5">CGMCC 1.16060</strain>
    </source>
</reference>
<dbReference type="InterPro" id="IPR000182">
    <property type="entry name" value="GNAT_dom"/>
</dbReference>
<gene>
    <name evidence="4" type="ORF">GCM10011518_25240</name>
</gene>
<protein>
    <submittedName>
        <fullName evidence="4">Phosphinothricin N-acetyltransferase</fullName>
    </submittedName>
</protein>
<dbReference type="PANTHER" id="PTHR43072:SF23">
    <property type="entry name" value="UPF0039 PROTEIN C11D3.02C"/>
    <property type="match status" value="1"/>
</dbReference>
<evidence type="ECO:0000259" key="3">
    <source>
        <dbReference type="PROSITE" id="PS51186"/>
    </source>
</evidence>
<accession>A0ABQ1UDP1</accession>
<feature type="domain" description="N-acetyltransferase" evidence="3">
    <location>
        <begin position="1"/>
        <end position="154"/>
    </location>
</feature>
<sequence length="161" mass="17922">MEIRKLLDTDWPQVQVIYEKGIKTGNATFQTSAPSWEEWNESHLASCRIVAQSNDQIIGWAALTPISSRCVYAGVAEVSVYVDPEHSGKGIGLALLNELVHLSEAEGIWTLQAGIFPENIASLRIHEKAGFRILGVREKIGKQNGLWRDTVLLERRSALIK</sequence>
<keyword evidence="2" id="KW-0012">Acyltransferase</keyword>
<dbReference type="InterPro" id="IPR016181">
    <property type="entry name" value="Acyl_CoA_acyltransferase"/>
</dbReference>
<dbReference type="EMBL" id="BMKP01000005">
    <property type="protein sequence ID" value="GGF14807.1"/>
    <property type="molecule type" value="Genomic_DNA"/>
</dbReference>
<organism evidence="4 5">
    <name type="scientific">Flavobacterium limi</name>
    <dbReference type="NCBI Taxonomy" id="2045105"/>
    <lineage>
        <taxon>Bacteria</taxon>
        <taxon>Pseudomonadati</taxon>
        <taxon>Bacteroidota</taxon>
        <taxon>Flavobacteriia</taxon>
        <taxon>Flavobacteriales</taxon>
        <taxon>Flavobacteriaceae</taxon>
        <taxon>Flavobacterium</taxon>
    </lineage>
</organism>
<dbReference type="Proteomes" id="UP000655016">
    <property type="component" value="Unassembled WGS sequence"/>
</dbReference>
<dbReference type="PROSITE" id="PS51186">
    <property type="entry name" value="GNAT"/>
    <property type="match status" value="1"/>
</dbReference>
<dbReference type="SUPFAM" id="SSF55729">
    <property type="entry name" value="Acyl-CoA N-acyltransferases (Nat)"/>
    <property type="match status" value="1"/>
</dbReference>
<evidence type="ECO:0000256" key="1">
    <source>
        <dbReference type="ARBA" id="ARBA00022679"/>
    </source>
</evidence>
<evidence type="ECO:0000313" key="5">
    <source>
        <dbReference type="Proteomes" id="UP000655016"/>
    </source>
</evidence>
<name>A0ABQ1UDP1_9FLAO</name>